<protein>
    <submittedName>
        <fullName evidence="2">Uncharacterized protein</fullName>
    </submittedName>
</protein>
<proteinExistence type="predicted"/>
<feature type="compositionally biased region" description="Basic and acidic residues" evidence="1">
    <location>
        <begin position="56"/>
        <end position="81"/>
    </location>
</feature>
<dbReference type="AlphaFoldDB" id="A0A6V8KKL7"/>
<evidence type="ECO:0000313" key="2">
    <source>
        <dbReference type="EMBL" id="GFJ83970.1"/>
    </source>
</evidence>
<feature type="region of interest" description="Disordered" evidence="1">
    <location>
        <begin position="12"/>
        <end position="109"/>
    </location>
</feature>
<name>A0A6V8KKL7_9ACTN</name>
<dbReference type="Proteomes" id="UP000482800">
    <property type="component" value="Unassembled WGS sequence"/>
</dbReference>
<feature type="compositionally biased region" description="Low complexity" evidence="1">
    <location>
        <begin position="93"/>
        <end position="102"/>
    </location>
</feature>
<accession>A0A6V8KKL7</accession>
<reference evidence="2 3" key="2">
    <citation type="submission" date="2020-03" db="EMBL/GenBank/DDBJ databases">
        <authorList>
            <person name="Ichikawa N."/>
            <person name="Kimura A."/>
            <person name="Kitahashi Y."/>
            <person name="Uohara A."/>
        </authorList>
    </citation>
    <scope>NUCLEOTIDE SEQUENCE [LARGE SCALE GENOMIC DNA]</scope>
    <source>
        <strain evidence="2 3">NBRC 108639</strain>
    </source>
</reference>
<feature type="compositionally biased region" description="Basic residues" evidence="1">
    <location>
        <begin position="83"/>
        <end position="92"/>
    </location>
</feature>
<comment type="caution">
    <text evidence="2">The sequence shown here is derived from an EMBL/GenBank/DDBJ whole genome shotgun (WGS) entry which is preliminary data.</text>
</comment>
<organism evidence="2 3">
    <name type="scientific">Phytohabitans houttuyneae</name>
    <dbReference type="NCBI Taxonomy" id="1076126"/>
    <lineage>
        <taxon>Bacteria</taxon>
        <taxon>Bacillati</taxon>
        <taxon>Actinomycetota</taxon>
        <taxon>Actinomycetes</taxon>
        <taxon>Micromonosporales</taxon>
        <taxon>Micromonosporaceae</taxon>
    </lineage>
</organism>
<reference evidence="2 3" key="1">
    <citation type="submission" date="2020-03" db="EMBL/GenBank/DDBJ databases">
        <title>Whole genome shotgun sequence of Phytohabitans houttuyneae NBRC 108639.</title>
        <authorList>
            <person name="Komaki H."/>
            <person name="Tamura T."/>
        </authorList>
    </citation>
    <scope>NUCLEOTIDE SEQUENCE [LARGE SCALE GENOMIC DNA]</scope>
    <source>
        <strain evidence="2 3">NBRC 108639</strain>
    </source>
</reference>
<dbReference type="InterPro" id="IPR011256">
    <property type="entry name" value="Reg_factor_effector_dom_sf"/>
</dbReference>
<dbReference type="Gene3D" id="3.20.80.10">
    <property type="entry name" value="Regulatory factor, effector binding domain"/>
    <property type="match status" value="1"/>
</dbReference>
<keyword evidence="3" id="KW-1185">Reference proteome</keyword>
<gene>
    <name evidence="2" type="ORF">Phou_081500</name>
</gene>
<feature type="compositionally biased region" description="Low complexity" evidence="1">
    <location>
        <begin position="26"/>
        <end position="37"/>
    </location>
</feature>
<sequence length="190" mass="20303">MASLRVAQRYLHQASCGGSPRQQQRTTAAAKNAAKNAHSPVAPGQQARGVQAGRTGADDEHMHSPQTRDGRCRHPARDTPHTTRPRPSRPPHRGAGPRARAGVSGDGQGRLQEEPDLFADAVARAAAKGQPARLDAVGLEALSEGRCVQTPHVGSIDDEARMVGRHHEIYLSDSRRSAPDKLRTIFSAGV</sequence>
<evidence type="ECO:0000256" key="1">
    <source>
        <dbReference type="SAM" id="MobiDB-lite"/>
    </source>
</evidence>
<dbReference type="RefSeq" id="WP_246274232.1">
    <property type="nucleotide sequence ID" value="NZ_BAABGO010000038.1"/>
</dbReference>
<evidence type="ECO:0000313" key="3">
    <source>
        <dbReference type="Proteomes" id="UP000482800"/>
    </source>
</evidence>
<dbReference type="EMBL" id="BLPF01000003">
    <property type="protein sequence ID" value="GFJ83970.1"/>
    <property type="molecule type" value="Genomic_DNA"/>
</dbReference>